<feature type="compositionally biased region" description="Basic and acidic residues" evidence="1">
    <location>
        <begin position="31"/>
        <end position="47"/>
    </location>
</feature>
<name>A0ABQ6ZEH5_9GAMM</name>
<dbReference type="NCBIfam" id="TIGR00254">
    <property type="entry name" value="GGDEF"/>
    <property type="match status" value="1"/>
</dbReference>
<dbReference type="InterPro" id="IPR001633">
    <property type="entry name" value="EAL_dom"/>
</dbReference>
<sequence length="837" mass="92095">MQTAADERRQGPAREPSCRADQGEPSVDNGIARDRGRPGRQGDDRGLQRLPARVAALILLSALGALLTAAVLETQAGATAYIIGESHWSKAQQRAVHGLYRYASHAQPADLAEARAALRIPLGDRDGRLALERDPVDLAAARAGFLQGNNAPDDIGRLIWMYRVLADAPYFRDSVRLWREAEVELQHLVTLADALEAEQARGALDPASIEAYQRQLMVIDARVRPKELAFSRSLADGANFMRRVLLALSALVVVVLCAYALYVVRSTLRRVRETESEFRMAFHQSMVGMLKLDRDGRLTQANEALAQILSRPLPELRGLGLADVLHADDLPRDTAGGIDWDRVCEPGERRFLRPGGDVRWVRWTASVVDARTGCGEGVFVLAEDVSEAHELACEIAHQASHDELTGLINRREIARRLGSALGSARGCRRRHTLCFIDLDQFKLVNDTCGHEAGDRFLCQFAQRLAAQLRRDDWVGRLGGDEFAVLLHDTTLEEAETAMARIHAALGEDAFRWNGRMFGLNCSIGVAEINDDAVDVDWLLRAADAACYVAKEEGRNRIRCYRDSDPSLSRRRRELEWVAHTQLAIAEQRLLLYAQRIVPLAGEGRLQYEVLVRLRDREGEVHAPGVFLPAMERYGQGMAVDRFVVDAVCGFLSRHPGHLAQVELCHVNVSAQSIADPAFLEHVGLLLDRHPGVATRLCFEITETAVIANLDDACRFIDAMRARGCRIALDDFGSGLSSFAYLKRLPVDILKIDGAFIRDLARGESDLALVRSMSQMGQALGKVTVAEWVESEAVLAQLSEVGIGYAQGYAVHVPCPIGELVVDESVDAVPAGALAEPA</sequence>
<dbReference type="SMART" id="SM00086">
    <property type="entry name" value="PAC"/>
    <property type="match status" value="1"/>
</dbReference>
<dbReference type="InterPro" id="IPR000014">
    <property type="entry name" value="PAS"/>
</dbReference>
<dbReference type="InterPro" id="IPR001610">
    <property type="entry name" value="PAC"/>
</dbReference>
<dbReference type="SMART" id="SM00052">
    <property type="entry name" value="EAL"/>
    <property type="match status" value="1"/>
</dbReference>
<feature type="domain" description="GGDEF" evidence="5">
    <location>
        <begin position="429"/>
        <end position="562"/>
    </location>
</feature>
<dbReference type="SMART" id="SM00091">
    <property type="entry name" value="PAS"/>
    <property type="match status" value="1"/>
</dbReference>
<dbReference type="CDD" id="cd00130">
    <property type="entry name" value="PAS"/>
    <property type="match status" value="1"/>
</dbReference>
<dbReference type="InterPro" id="IPR013656">
    <property type="entry name" value="PAS_4"/>
</dbReference>
<evidence type="ECO:0000313" key="7">
    <source>
        <dbReference type="Proteomes" id="UP000781710"/>
    </source>
</evidence>
<keyword evidence="2" id="KW-0472">Membrane</keyword>
<dbReference type="Pfam" id="PF08448">
    <property type="entry name" value="PAS_4"/>
    <property type="match status" value="1"/>
</dbReference>
<dbReference type="InterPro" id="IPR035919">
    <property type="entry name" value="EAL_sf"/>
</dbReference>
<evidence type="ECO:0000256" key="2">
    <source>
        <dbReference type="SAM" id="Phobius"/>
    </source>
</evidence>
<proteinExistence type="predicted"/>
<reference evidence="6 7" key="1">
    <citation type="submission" date="2017-10" db="EMBL/GenBank/DDBJ databases">
        <title>Whole genome sequencing of members of genus Pseudoxanthomonas.</title>
        <authorList>
            <person name="Kumar S."/>
            <person name="Bansal K."/>
            <person name="Kaur A."/>
            <person name="Patil P."/>
            <person name="Sharma S."/>
            <person name="Patil P.B."/>
        </authorList>
    </citation>
    <scope>NUCLEOTIDE SEQUENCE [LARGE SCALE GENOMIC DNA]</scope>
    <source>
        <strain evidence="6 7">DSM 17109</strain>
    </source>
</reference>
<dbReference type="NCBIfam" id="TIGR00229">
    <property type="entry name" value="sensory_box"/>
    <property type="match status" value="1"/>
</dbReference>
<dbReference type="SUPFAM" id="SSF141868">
    <property type="entry name" value="EAL domain-like"/>
    <property type="match status" value="1"/>
</dbReference>
<dbReference type="PROSITE" id="PS50887">
    <property type="entry name" value="GGDEF"/>
    <property type="match status" value="1"/>
</dbReference>
<organism evidence="6 7">
    <name type="scientific">Pseudoxanthomonas japonensis</name>
    <dbReference type="NCBI Taxonomy" id="69284"/>
    <lineage>
        <taxon>Bacteria</taxon>
        <taxon>Pseudomonadati</taxon>
        <taxon>Pseudomonadota</taxon>
        <taxon>Gammaproteobacteria</taxon>
        <taxon>Lysobacterales</taxon>
        <taxon>Lysobacteraceae</taxon>
        <taxon>Pseudoxanthomonas</taxon>
    </lineage>
</organism>
<dbReference type="InterPro" id="IPR043128">
    <property type="entry name" value="Rev_trsase/Diguanyl_cyclase"/>
</dbReference>
<dbReference type="PANTHER" id="PTHR44757:SF2">
    <property type="entry name" value="BIOFILM ARCHITECTURE MAINTENANCE PROTEIN MBAA"/>
    <property type="match status" value="1"/>
</dbReference>
<dbReference type="Gene3D" id="3.30.70.270">
    <property type="match status" value="1"/>
</dbReference>
<dbReference type="SUPFAM" id="SSF55785">
    <property type="entry name" value="PYP-like sensor domain (PAS domain)"/>
    <property type="match status" value="1"/>
</dbReference>
<keyword evidence="7" id="KW-1185">Reference proteome</keyword>
<dbReference type="CDD" id="cd01948">
    <property type="entry name" value="EAL"/>
    <property type="match status" value="1"/>
</dbReference>
<dbReference type="InterPro" id="IPR000160">
    <property type="entry name" value="GGDEF_dom"/>
</dbReference>
<dbReference type="CDD" id="cd01949">
    <property type="entry name" value="GGDEF"/>
    <property type="match status" value="1"/>
</dbReference>
<evidence type="ECO:0000259" key="5">
    <source>
        <dbReference type="PROSITE" id="PS50887"/>
    </source>
</evidence>
<evidence type="ECO:0008006" key="8">
    <source>
        <dbReference type="Google" id="ProtNLM"/>
    </source>
</evidence>
<dbReference type="PROSITE" id="PS50883">
    <property type="entry name" value="EAL"/>
    <property type="match status" value="1"/>
</dbReference>
<dbReference type="Gene3D" id="3.30.450.20">
    <property type="entry name" value="PAS domain"/>
    <property type="match status" value="1"/>
</dbReference>
<dbReference type="InterPro" id="IPR035965">
    <property type="entry name" value="PAS-like_dom_sf"/>
</dbReference>
<feature type="compositionally biased region" description="Basic and acidic residues" evidence="1">
    <location>
        <begin position="1"/>
        <end position="22"/>
    </location>
</feature>
<dbReference type="Pfam" id="PF00563">
    <property type="entry name" value="EAL"/>
    <property type="match status" value="1"/>
</dbReference>
<dbReference type="Pfam" id="PF00990">
    <property type="entry name" value="GGDEF"/>
    <property type="match status" value="1"/>
</dbReference>
<dbReference type="SUPFAM" id="SSF55073">
    <property type="entry name" value="Nucleotide cyclase"/>
    <property type="match status" value="1"/>
</dbReference>
<protein>
    <recommendedName>
        <fullName evidence="8">PAS domain S-box-containing protein/diguanylate cyclase (GGDEF) domain-containing protein</fullName>
    </recommendedName>
</protein>
<dbReference type="Proteomes" id="UP000781710">
    <property type="component" value="Unassembled WGS sequence"/>
</dbReference>
<dbReference type="PANTHER" id="PTHR44757">
    <property type="entry name" value="DIGUANYLATE CYCLASE DGCP"/>
    <property type="match status" value="1"/>
</dbReference>
<feature type="domain" description="EAL" evidence="4">
    <location>
        <begin position="573"/>
        <end position="827"/>
    </location>
</feature>
<evidence type="ECO:0000259" key="3">
    <source>
        <dbReference type="PROSITE" id="PS50112"/>
    </source>
</evidence>
<dbReference type="InterPro" id="IPR029787">
    <property type="entry name" value="Nucleotide_cyclase"/>
</dbReference>
<feature type="transmembrane region" description="Helical" evidence="2">
    <location>
        <begin position="244"/>
        <end position="264"/>
    </location>
</feature>
<feature type="region of interest" description="Disordered" evidence="1">
    <location>
        <begin position="1"/>
        <end position="47"/>
    </location>
</feature>
<dbReference type="PROSITE" id="PS50112">
    <property type="entry name" value="PAS"/>
    <property type="match status" value="1"/>
</dbReference>
<dbReference type="SMART" id="SM00267">
    <property type="entry name" value="GGDEF"/>
    <property type="match status" value="1"/>
</dbReference>
<keyword evidence="2" id="KW-0812">Transmembrane</keyword>
<accession>A0ABQ6ZEH5</accession>
<feature type="domain" description="PAS" evidence="3">
    <location>
        <begin position="274"/>
        <end position="329"/>
    </location>
</feature>
<evidence type="ECO:0000313" key="6">
    <source>
        <dbReference type="EMBL" id="KAF1723820.1"/>
    </source>
</evidence>
<comment type="caution">
    <text evidence="6">The sequence shown here is derived from an EMBL/GenBank/DDBJ whole genome shotgun (WGS) entry which is preliminary data.</text>
</comment>
<dbReference type="InterPro" id="IPR052155">
    <property type="entry name" value="Biofilm_reg_signaling"/>
</dbReference>
<evidence type="ECO:0000256" key="1">
    <source>
        <dbReference type="SAM" id="MobiDB-lite"/>
    </source>
</evidence>
<dbReference type="EMBL" id="PDWW01000023">
    <property type="protein sequence ID" value="KAF1723820.1"/>
    <property type="molecule type" value="Genomic_DNA"/>
</dbReference>
<evidence type="ECO:0000259" key="4">
    <source>
        <dbReference type="PROSITE" id="PS50883"/>
    </source>
</evidence>
<keyword evidence="2" id="KW-1133">Transmembrane helix</keyword>
<dbReference type="Gene3D" id="3.20.20.450">
    <property type="entry name" value="EAL domain"/>
    <property type="match status" value="1"/>
</dbReference>
<gene>
    <name evidence="6" type="ORF">CSC78_14615</name>
</gene>